<feature type="transmembrane region" description="Helical" evidence="1">
    <location>
        <begin position="362"/>
        <end position="380"/>
    </location>
</feature>
<dbReference type="AlphaFoldDB" id="A0A0R2LA44"/>
<dbReference type="Pfam" id="PF19528">
    <property type="entry name" value="DUF6056"/>
    <property type="match status" value="1"/>
</dbReference>
<evidence type="ECO:0000313" key="3">
    <source>
        <dbReference type="Proteomes" id="UP000051006"/>
    </source>
</evidence>
<dbReference type="EMBL" id="JQCF01000024">
    <property type="protein sequence ID" value="KRN98305.1"/>
    <property type="molecule type" value="Genomic_DNA"/>
</dbReference>
<organism evidence="2 3">
    <name type="scientific">Companilactobacillus kimchiensis</name>
    <dbReference type="NCBI Taxonomy" id="993692"/>
    <lineage>
        <taxon>Bacteria</taxon>
        <taxon>Bacillati</taxon>
        <taxon>Bacillota</taxon>
        <taxon>Bacilli</taxon>
        <taxon>Lactobacillales</taxon>
        <taxon>Lactobacillaceae</taxon>
        <taxon>Companilactobacillus</taxon>
    </lineage>
</organism>
<feature type="transmembrane region" description="Helical" evidence="1">
    <location>
        <begin position="214"/>
        <end position="233"/>
    </location>
</feature>
<keyword evidence="3" id="KW-1185">Reference proteome</keyword>
<keyword evidence="1" id="KW-1133">Transmembrane helix</keyword>
<dbReference type="PATRIC" id="fig|993692.3.peg.1239"/>
<sequence length="490" mass="55949">MFYIKFIGGIMLNKLNLNAKKVFTLLAFLVSFIYFGIFRFLIIPSGDDYFWWGDEGSYLVHHMFYGPQSVYGGSSNGRYFGNLTEIITMRHLSLATLGYALGWTLLIWCLWKLSGKTITALLLSLLFVFTLQGAFINNILVWNAGFVNYVPPMVLVLFYVLILNAGRTQKFNKLMPVLTFLIALAGGLFTETVTLTAICLGIIVMLYFRKNLKLYHITYFLGTIVSAVTMFSHPGYRGQSAYRSTTFDPAQIWNNYAKVNHFWLITFNVALLIAILCAILILVLKSSFPTIKKTILAIISAAFLIYYIGINIYLKLNIPLNDSYNYNSISNGLGNLEGIVSVALIIFIGYCIFTFFKNDPNLWLYFLLTGVVAGQLLFVNTPLNCRGYFLTYIFMYLIGMKFVLAAIQDLAFTKTAFNIILLVGLVFMAGTYQAKLYANNQANLERVNHPAFYNKGVLFTKHVPYRKFVWANDLTDQQNPRYWKYYLQKH</sequence>
<feature type="transmembrane region" description="Helical" evidence="1">
    <location>
        <begin position="21"/>
        <end position="42"/>
    </location>
</feature>
<comment type="caution">
    <text evidence="2">The sequence shown here is derived from an EMBL/GenBank/DDBJ whole genome shotgun (WGS) entry which is preliminary data.</text>
</comment>
<dbReference type="Proteomes" id="UP000051006">
    <property type="component" value="Unassembled WGS sequence"/>
</dbReference>
<reference evidence="2 3" key="1">
    <citation type="journal article" date="2015" name="Genome Announc.">
        <title>Expanding the biotechnology potential of lactobacilli through comparative genomics of 213 strains and associated genera.</title>
        <authorList>
            <person name="Sun Z."/>
            <person name="Harris H.M."/>
            <person name="McCann A."/>
            <person name="Guo C."/>
            <person name="Argimon S."/>
            <person name="Zhang W."/>
            <person name="Yang X."/>
            <person name="Jeffery I.B."/>
            <person name="Cooney J.C."/>
            <person name="Kagawa T.F."/>
            <person name="Liu W."/>
            <person name="Song Y."/>
            <person name="Salvetti E."/>
            <person name="Wrobel A."/>
            <person name="Rasinkangas P."/>
            <person name="Parkhill J."/>
            <person name="Rea M.C."/>
            <person name="O'Sullivan O."/>
            <person name="Ritari J."/>
            <person name="Douillard F.P."/>
            <person name="Paul Ross R."/>
            <person name="Yang R."/>
            <person name="Briner A.E."/>
            <person name="Felis G.E."/>
            <person name="de Vos W.M."/>
            <person name="Barrangou R."/>
            <person name="Klaenhammer T.R."/>
            <person name="Caufield P.W."/>
            <person name="Cui Y."/>
            <person name="Zhang H."/>
            <person name="O'Toole P.W."/>
        </authorList>
    </citation>
    <scope>NUCLEOTIDE SEQUENCE [LARGE SCALE GENOMIC DNA]</scope>
    <source>
        <strain evidence="2 3">DSM 24716</strain>
    </source>
</reference>
<feature type="transmembrane region" description="Helical" evidence="1">
    <location>
        <begin position="118"/>
        <end position="140"/>
    </location>
</feature>
<feature type="transmembrane region" description="Helical" evidence="1">
    <location>
        <begin position="387"/>
        <end position="407"/>
    </location>
</feature>
<keyword evidence="1" id="KW-0812">Transmembrane</keyword>
<feature type="transmembrane region" description="Helical" evidence="1">
    <location>
        <begin position="335"/>
        <end position="356"/>
    </location>
</feature>
<keyword evidence="1" id="KW-0472">Membrane</keyword>
<evidence type="ECO:0000313" key="2">
    <source>
        <dbReference type="EMBL" id="KRN98305.1"/>
    </source>
</evidence>
<feature type="transmembrane region" description="Helical" evidence="1">
    <location>
        <begin position="295"/>
        <end position="314"/>
    </location>
</feature>
<dbReference type="InterPro" id="IPR045691">
    <property type="entry name" value="DUF6056"/>
</dbReference>
<protein>
    <submittedName>
        <fullName evidence="2">Teichoic acid polysaccharide export protein</fullName>
    </submittedName>
</protein>
<name>A0A0R2LA44_9LACO</name>
<evidence type="ECO:0000256" key="1">
    <source>
        <dbReference type="SAM" id="Phobius"/>
    </source>
</evidence>
<feature type="transmembrane region" description="Helical" evidence="1">
    <location>
        <begin position="419"/>
        <end position="438"/>
    </location>
</feature>
<feature type="transmembrane region" description="Helical" evidence="1">
    <location>
        <begin position="177"/>
        <end position="208"/>
    </location>
</feature>
<feature type="transmembrane region" description="Helical" evidence="1">
    <location>
        <begin position="146"/>
        <end position="165"/>
    </location>
</feature>
<feature type="transmembrane region" description="Helical" evidence="1">
    <location>
        <begin position="92"/>
        <end position="111"/>
    </location>
</feature>
<accession>A0A0R2LA44</accession>
<feature type="transmembrane region" description="Helical" evidence="1">
    <location>
        <begin position="262"/>
        <end position="283"/>
    </location>
</feature>
<proteinExistence type="predicted"/>
<gene>
    <name evidence="2" type="ORF">IV57_GL001221</name>
</gene>